<dbReference type="EMBL" id="OCMF01000001">
    <property type="protein sequence ID" value="SOC78856.1"/>
    <property type="molecule type" value="Genomic_DNA"/>
</dbReference>
<evidence type="ECO:0000313" key="2">
    <source>
        <dbReference type="Proteomes" id="UP000219193"/>
    </source>
</evidence>
<keyword evidence="2" id="KW-1185">Reference proteome</keyword>
<proteinExistence type="predicted"/>
<protein>
    <submittedName>
        <fullName evidence="1">Uncharacterized protein</fullName>
    </submittedName>
</protein>
<dbReference type="Proteomes" id="UP000219193">
    <property type="component" value="Unassembled WGS sequence"/>
</dbReference>
<sequence length="81" mass="9653">MKITLYEFKGLPEQEQYNITFNYGTFIDYLEQKNKKLVLYAVDLFFVQVVYNTTTNKIINITSFKTGKRLFKYSNFKGKTL</sequence>
<organism evidence="1 2">
    <name type="scientific">Salinimicrobium sediminis</name>
    <dbReference type="NCBI Taxonomy" id="1343891"/>
    <lineage>
        <taxon>Bacteria</taxon>
        <taxon>Pseudomonadati</taxon>
        <taxon>Bacteroidota</taxon>
        <taxon>Flavobacteriia</taxon>
        <taxon>Flavobacteriales</taxon>
        <taxon>Flavobacteriaceae</taxon>
        <taxon>Salinimicrobium</taxon>
    </lineage>
</organism>
<dbReference type="AlphaFoldDB" id="A0A285X1H4"/>
<accession>A0A285X1H4</accession>
<reference evidence="2" key="1">
    <citation type="submission" date="2017-09" db="EMBL/GenBank/DDBJ databases">
        <authorList>
            <person name="Varghese N."/>
            <person name="Submissions S."/>
        </authorList>
    </citation>
    <scope>NUCLEOTIDE SEQUENCE [LARGE SCALE GENOMIC DNA]</scope>
    <source>
        <strain evidence="2">CGMCC 1.12641</strain>
    </source>
</reference>
<gene>
    <name evidence="1" type="ORF">SAMN06296241_0373</name>
</gene>
<name>A0A285X1H4_9FLAO</name>
<evidence type="ECO:0000313" key="1">
    <source>
        <dbReference type="EMBL" id="SOC78856.1"/>
    </source>
</evidence>